<dbReference type="Pfam" id="PF05962">
    <property type="entry name" value="HutD"/>
    <property type="match status" value="1"/>
</dbReference>
<dbReference type="CDD" id="cd20293">
    <property type="entry name" value="cupin_HutD_N"/>
    <property type="match status" value="1"/>
</dbReference>
<dbReference type="InterPro" id="IPR010282">
    <property type="entry name" value="Uncharacterised_HutD/Ves"/>
</dbReference>
<dbReference type="Proteomes" id="UP001237448">
    <property type="component" value="Unassembled WGS sequence"/>
</dbReference>
<dbReference type="PANTHER" id="PTHR37943:SF1">
    <property type="entry name" value="PROTEIN VES"/>
    <property type="match status" value="1"/>
</dbReference>
<reference evidence="1 2" key="1">
    <citation type="submission" date="2023-07" db="EMBL/GenBank/DDBJ databases">
        <title>Genomic Encyclopedia of Type Strains, Phase IV (KMG-IV): sequencing the most valuable type-strain genomes for metagenomic binning, comparative biology and taxonomic classification.</title>
        <authorList>
            <person name="Goeker M."/>
        </authorList>
    </citation>
    <scope>NUCLEOTIDE SEQUENCE [LARGE SCALE GENOMIC DNA]</scope>
    <source>
        <strain evidence="1 2">DSM 5896</strain>
    </source>
</reference>
<evidence type="ECO:0000313" key="2">
    <source>
        <dbReference type="Proteomes" id="UP001237448"/>
    </source>
</evidence>
<comment type="caution">
    <text evidence="1">The sequence shown here is derived from an EMBL/GenBank/DDBJ whole genome shotgun (WGS) entry which is preliminary data.</text>
</comment>
<sequence>MAMRVIRFASLTPTPWKNGGGTTTEIAVSPDGAGLENFDWRVSIAVVAGDGPFSLFPGIDRALTLIEGDGLAMAIEGRPPLTLTTASDPLPFPGDVPVSASLIGGPIRDLNVMSRRGRIRHHVARHDLRAGPAALPSGGTRLVVSLGSGPMAVGEAALTMAFGDVIEMAGENPVSLQGSHPVLIISLTASGPGLR</sequence>
<dbReference type="PANTHER" id="PTHR37943">
    <property type="entry name" value="PROTEIN VES"/>
    <property type="match status" value="1"/>
</dbReference>
<dbReference type="SUPFAM" id="SSF51182">
    <property type="entry name" value="RmlC-like cupins"/>
    <property type="match status" value="1"/>
</dbReference>
<name>A0ABU0FJT7_9HYPH</name>
<accession>A0ABU0FJT7</accession>
<organism evidence="1 2">
    <name type="scientific">Labrys monachus</name>
    <dbReference type="NCBI Taxonomy" id="217067"/>
    <lineage>
        <taxon>Bacteria</taxon>
        <taxon>Pseudomonadati</taxon>
        <taxon>Pseudomonadota</taxon>
        <taxon>Alphaproteobacteria</taxon>
        <taxon>Hyphomicrobiales</taxon>
        <taxon>Xanthobacteraceae</taxon>
        <taxon>Labrys</taxon>
    </lineage>
</organism>
<dbReference type="RefSeq" id="WP_370879982.1">
    <property type="nucleotide sequence ID" value="NZ_JAUSVK010000001.1"/>
</dbReference>
<gene>
    <name evidence="1" type="ORF">J3R73_004399</name>
</gene>
<evidence type="ECO:0000313" key="1">
    <source>
        <dbReference type="EMBL" id="MDQ0394607.1"/>
    </source>
</evidence>
<dbReference type="Gene3D" id="2.60.120.10">
    <property type="entry name" value="Jelly Rolls"/>
    <property type="match status" value="1"/>
</dbReference>
<keyword evidence="2" id="KW-1185">Reference proteome</keyword>
<dbReference type="InterPro" id="IPR011051">
    <property type="entry name" value="RmlC_Cupin_sf"/>
</dbReference>
<dbReference type="InterPro" id="IPR014710">
    <property type="entry name" value="RmlC-like_jellyroll"/>
</dbReference>
<dbReference type="EMBL" id="JAUSVK010000001">
    <property type="protein sequence ID" value="MDQ0394607.1"/>
    <property type="molecule type" value="Genomic_DNA"/>
</dbReference>
<protein>
    <submittedName>
        <fullName evidence="1">Environmental stress-induced protein Ves</fullName>
    </submittedName>
</protein>
<proteinExistence type="predicted"/>